<dbReference type="eggNOG" id="KOG1208">
    <property type="taxonomic scope" value="Eukaryota"/>
</dbReference>
<dbReference type="InterPro" id="IPR036291">
    <property type="entry name" value="NAD(P)-bd_dom_sf"/>
</dbReference>
<dbReference type="PANTHER" id="PTHR43490:SF99">
    <property type="entry name" value="SHORT-CHAIN DEHYDROGENASE_REDUCTASE"/>
    <property type="match status" value="1"/>
</dbReference>
<keyword evidence="5" id="KW-1185">Reference proteome</keyword>
<dbReference type="RefSeq" id="XP_007673344.1">
    <property type="nucleotide sequence ID" value="XM_007675154.1"/>
</dbReference>
<dbReference type="Gene3D" id="3.40.50.720">
    <property type="entry name" value="NAD(P)-binding Rossmann-like Domain"/>
    <property type="match status" value="1"/>
</dbReference>
<dbReference type="InterPro" id="IPR002347">
    <property type="entry name" value="SDR_fam"/>
</dbReference>
<dbReference type="PANTHER" id="PTHR43490">
    <property type="entry name" value="(+)-NEOMENTHOL DEHYDROGENASE"/>
    <property type="match status" value="1"/>
</dbReference>
<evidence type="ECO:0000313" key="5">
    <source>
        <dbReference type="Proteomes" id="UP000011761"/>
    </source>
</evidence>
<dbReference type="OMA" id="QKKFRCE"/>
<evidence type="ECO:0000256" key="2">
    <source>
        <dbReference type="ARBA" id="ARBA00022857"/>
    </source>
</evidence>
<dbReference type="AlphaFoldDB" id="M2LYM4"/>
<dbReference type="GO" id="GO:0016020">
    <property type="term" value="C:membrane"/>
    <property type="evidence" value="ECO:0007669"/>
    <property type="project" value="TreeGrafter"/>
</dbReference>
<comment type="similarity">
    <text evidence="1">Belongs to the short-chain dehydrogenases/reductases (SDR) family.</text>
</comment>
<reference evidence="4 5" key="1">
    <citation type="journal article" date="2012" name="PLoS Pathog.">
        <title>Diverse lifestyles and strategies of plant pathogenesis encoded in the genomes of eighteen Dothideomycetes fungi.</title>
        <authorList>
            <person name="Ohm R.A."/>
            <person name="Feau N."/>
            <person name="Henrissat B."/>
            <person name="Schoch C.L."/>
            <person name="Horwitz B.A."/>
            <person name="Barry K.W."/>
            <person name="Condon B.J."/>
            <person name="Copeland A.C."/>
            <person name="Dhillon B."/>
            <person name="Glaser F."/>
            <person name="Hesse C.N."/>
            <person name="Kosti I."/>
            <person name="LaButti K."/>
            <person name="Lindquist E.A."/>
            <person name="Lucas S."/>
            <person name="Salamov A.A."/>
            <person name="Bradshaw R.E."/>
            <person name="Ciuffetti L."/>
            <person name="Hamelin R.C."/>
            <person name="Kema G.H.J."/>
            <person name="Lawrence C."/>
            <person name="Scott J.A."/>
            <person name="Spatafora J.W."/>
            <person name="Turgeon B.G."/>
            <person name="de Wit P.J.G.M."/>
            <person name="Zhong S."/>
            <person name="Goodwin S.B."/>
            <person name="Grigoriev I.V."/>
        </authorList>
    </citation>
    <scope>NUCLEOTIDE SEQUENCE [LARGE SCALE GENOMIC DNA]</scope>
    <source>
        <strain evidence="4 5">UAMH 10762</strain>
    </source>
</reference>
<protein>
    <recommendedName>
        <fullName evidence="6">Ketoreductase (KR) domain-containing protein</fullName>
    </recommendedName>
</protein>
<dbReference type="GO" id="GO:0016491">
    <property type="term" value="F:oxidoreductase activity"/>
    <property type="evidence" value="ECO:0007669"/>
    <property type="project" value="UniProtKB-KW"/>
</dbReference>
<keyword evidence="2" id="KW-0521">NADP</keyword>
<dbReference type="Proteomes" id="UP000011761">
    <property type="component" value="Unassembled WGS sequence"/>
</dbReference>
<evidence type="ECO:0008006" key="6">
    <source>
        <dbReference type="Google" id="ProtNLM"/>
    </source>
</evidence>
<organism evidence="4 5">
    <name type="scientific">Baudoinia panamericana (strain UAMH 10762)</name>
    <name type="common">Angels' share fungus</name>
    <name type="synonym">Baudoinia compniacensis (strain UAMH 10762)</name>
    <dbReference type="NCBI Taxonomy" id="717646"/>
    <lineage>
        <taxon>Eukaryota</taxon>
        <taxon>Fungi</taxon>
        <taxon>Dikarya</taxon>
        <taxon>Ascomycota</taxon>
        <taxon>Pezizomycotina</taxon>
        <taxon>Dothideomycetes</taxon>
        <taxon>Dothideomycetidae</taxon>
        <taxon>Mycosphaerellales</taxon>
        <taxon>Teratosphaeriaceae</taxon>
        <taxon>Baudoinia</taxon>
    </lineage>
</organism>
<dbReference type="KEGG" id="bcom:BAUCODRAFT_351380"/>
<dbReference type="SUPFAM" id="SSF51735">
    <property type="entry name" value="NAD(P)-binding Rossmann-fold domains"/>
    <property type="match status" value="1"/>
</dbReference>
<proteinExistence type="inferred from homology"/>
<dbReference type="PRINTS" id="PR00081">
    <property type="entry name" value="GDHRDH"/>
</dbReference>
<dbReference type="Pfam" id="PF00106">
    <property type="entry name" value="adh_short"/>
    <property type="match status" value="1"/>
</dbReference>
<dbReference type="GeneID" id="19112618"/>
<evidence type="ECO:0000256" key="3">
    <source>
        <dbReference type="ARBA" id="ARBA00023002"/>
    </source>
</evidence>
<keyword evidence="3" id="KW-0560">Oxidoreductase</keyword>
<evidence type="ECO:0000313" key="4">
    <source>
        <dbReference type="EMBL" id="EMC99807.1"/>
    </source>
</evidence>
<sequence length="264" mass="28729">MASSSQEIVFITGANTGIGFQIVSQLLRDHGDRFYVFVGSRTLSKGEAAVQKLHAEGSKNCEAVQIDVTDNSSITRVAKTVEAKFGRVDVLHINAGIAHPDMHNQKAGQDRRPISATIMETMHTNVAGAAETAETFIPLLQRAENPRIVFMSTSLGSLTMNHTIPGMNALWPAYSASKAALNMIMLYYWGRYGKEMRINACSPGLRATALNDFGTAGVPSWLKAGGVEGGARNAIRLTLLGKDGESGTHTHWKDEEDKWENIPW</sequence>
<dbReference type="OrthoDB" id="191139at2759"/>
<gene>
    <name evidence="4" type="ORF">BAUCODRAFT_351380</name>
</gene>
<evidence type="ECO:0000256" key="1">
    <source>
        <dbReference type="ARBA" id="ARBA00006484"/>
    </source>
</evidence>
<name>M2LYM4_BAUPA</name>
<accession>M2LYM4</accession>
<dbReference type="HOGENOM" id="CLU_010194_9_0_1"/>
<dbReference type="EMBL" id="KB445551">
    <property type="protein sequence ID" value="EMC99807.1"/>
    <property type="molecule type" value="Genomic_DNA"/>
</dbReference>